<dbReference type="FunFam" id="1.10.510.10:FF:000571">
    <property type="entry name" value="Maternal embryonic leucine zipper kinase"/>
    <property type="match status" value="1"/>
</dbReference>
<accession>A0A2P6N0G7</accession>
<evidence type="ECO:0000256" key="3">
    <source>
        <dbReference type="ARBA" id="ARBA00022741"/>
    </source>
</evidence>
<gene>
    <name evidence="11" type="ORF">PROFUN_14344</name>
</gene>
<keyword evidence="12" id="KW-1185">Reference proteome</keyword>
<proteinExistence type="inferred from homology"/>
<comment type="caution">
    <text evidence="11">The sequence shown here is derived from an EMBL/GenBank/DDBJ whole genome shotgun (WGS) entry which is preliminary data.</text>
</comment>
<dbReference type="PANTHER" id="PTHR24346:SF30">
    <property type="entry name" value="MATERNAL EMBRYONIC LEUCINE ZIPPER KINASE"/>
    <property type="match status" value="1"/>
</dbReference>
<evidence type="ECO:0000256" key="4">
    <source>
        <dbReference type="ARBA" id="ARBA00022777"/>
    </source>
</evidence>
<feature type="domain" description="Protein kinase" evidence="10">
    <location>
        <begin position="59"/>
        <end position="314"/>
    </location>
</feature>
<dbReference type="GO" id="GO:0004674">
    <property type="term" value="F:protein serine/threonine kinase activity"/>
    <property type="evidence" value="ECO:0007669"/>
    <property type="project" value="UniProtKB-KW"/>
</dbReference>
<evidence type="ECO:0000256" key="1">
    <source>
        <dbReference type="ARBA" id="ARBA00012513"/>
    </source>
</evidence>
<evidence type="ECO:0000313" key="12">
    <source>
        <dbReference type="Proteomes" id="UP000241769"/>
    </source>
</evidence>
<dbReference type="InterPro" id="IPR008271">
    <property type="entry name" value="Ser/Thr_kinase_AS"/>
</dbReference>
<comment type="catalytic activity">
    <reaction evidence="7">
        <text>L-seryl-[protein] + ATP = O-phospho-L-seryl-[protein] + ADP + H(+)</text>
        <dbReference type="Rhea" id="RHEA:17989"/>
        <dbReference type="Rhea" id="RHEA-COMP:9863"/>
        <dbReference type="Rhea" id="RHEA-COMP:11604"/>
        <dbReference type="ChEBI" id="CHEBI:15378"/>
        <dbReference type="ChEBI" id="CHEBI:29999"/>
        <dbReference type="ChEBI" id="CHEBI:30616"/>
        <dbReference type="ChEBI" id="CHEBI:83421"/>
        <dbReference type="ChEBI" id="CHEBI:456216"/>
        <dbReference type="EC" id="2.7.11.1"/>
    </reaction>
</comment>
<evidence type="ECO:0000256" key="2">
    <source>
        <dbReference type="ARBA" id="ARBA00022527"/>
    </source>
</evidence>
<dbReference type="Gene3D" id="1.10.510.10">
    <property type="entry name" value="Transferase(Phosphotransferase) domain 1"/>
    <property type="match status" value="1"/>
</dbReference>
<dbReference type="Pfam" id="PF00069">
    <property type="entry name" value="Pkinase"/>
    <property type="match status" value="1"/>
</dbReference>
<dbReference type="GO" id="GO:0005737">
    <property type="term" value="C:cytoplasm"/>
    <property type="evidence" value="ECO:0007669"/>
    <property type="project" value="TreeGrafter"/>
</dbReference>
<dbReference type="InParanoid" id="A0A2P6N0G7"/>
<dbReference type="SMART" id="SM00220">
    <property type="entry name" value="S_TKc"/>
    <property type="match status" value="1"/>
</dbReference>
<name>A0A2P6N0G7_9EUKA</name>
<dbReference type="EMBL" id="MDYQ01000264">
    <property type="protein sequence ID" value="PRP77456.1"/>
    <property type="molecule type" value="Genomic_DNA"/>
</dbReference>
<evidence type="ECO:0000313" key="11">
    <source>
        <dbReference type="EMBL" id="PRP77456.1"/>
    </source>
</evidence>
<evidence type="ECO:0000256" key="9">
    <source>
        <dbReference type="RuleBase" id="RU000304"/>
    </source>
</evidence>
<organism evidence="11 12">
    <name type="scientific">Planoprotostelium fungivorum</name>
    <dbReference type="NCBI Taxonomy" id="1890364"/>
    <lineage>
        <taxon>Eukaryota</taxon>
        <taxon>Amoebozoa</taxon>
        <taxon>Evosea</taxon>
        <taxon>Variosea</taxon>
        <taxon>Cavosteliida</taxon>
        <taxon>Cavosteliaceae</taxon>
        <taxon>Planoprotostelium</taxon>
    </lineage>
</organism>
<dbReference type="GO" id="GO:0035556">
    <property type="term" value="P:intracellular signal transduction"/>
    <property type="evidence" value="ECO:0007669"/>
    <property type="project" value="TreeGrafter"/>
</dbReference>
<evidence type="ECO:0000256" key="7">
    <source>
        <dbReference type="ARBA" id="ARBA00048679"/>
    </source>
</evidence>
<keyword evidence="3 8" id="KW-0547">Nucleotide-binding</keyword>
<dbReference type="InterPro" id="IPR000719">
    <property type="entry name" value="Prot_kinase_dom"/>
</dbReference>
<sequence length="336" mass="37676">MGMKIEGSCSAITNVISLRLGIPPGGDMFPRRHTTKHDLTPDCYKMDVEGTRVETMEDYLIGETIGEGTFSKVKLGIHKESRRKVALKFVQLDIIEATIGMEQFRREIEIHSQMNHPNIAKLYSVIDIPEQKKTCLVVEFVQGKDMLDTILDHPGGRLPEKLASSYFKQIVQAVQYLHENGITHRDLKLENICVEQDVCKLIDFGFANYYQPGFSMRTPCGSSIYAAPEVLMRTNYSGPKADVWSLGVMLYSMVCGKIPWEGNSVNEQLYSATRGEWSLIPSASVNVQNLLLGCLEVSAEGRMGILDVSEHSWVSAELVKRNFGGSFKKMMRKIVA</sequence>
<dbReference type="FunFam" id="3.30.200.20:FF:000042">
    <property type="entry name" value="Aurora kinase A"/>
    <property type="match status" value="1"/>
</dbReference>
<keyword evidence="5 8" id="KW-0067">ATP-binding</keyword>
<dbReference type="STRING" id="1890364.A0A2P6N0G7"/>
<dbReference type="SUPFAM" id="SSF56112">
    <property type="entry name" value="Protein kinase-like (PK-like)"/>
    <property type="match status" value="1"/>
</dbReference>
<comment type="similarity">
    <text evidence="9">Belongs to the protein kinase superfamily.</text>
</comment>
<dbReference type="PROSITE" id="PS00107">
    <property type="entry name" value="PROTEIN_KINASE_ATP"/>
    <property type="match status" value="1"/>
</dbReference>
<dbReference type="Proteomes" id="UP000241769">
    <property type="component" value="Unassembled WGS sequence"/>
</dbReference>
<dbReference type="GO" id="GO:0005524">
    <property type="term" value="F:ATP binding"/>
    <property type="evidence" value="ECO:0007669"/>
    <property type="project" value="UniProtKB-UniRule"/>
</dbReference>
<comment type="catalytic activity">
    <reaction evidence="6">
        <text>L-threonyl-[protein] + ATP = O-phospho-L-threonyl-[protein] + ADP + H(+)</text>
        <dbReference type="Rhea" id="RHEA:46608"/>
        <dbReference type="Rhea" id="RHEA-COMP:11060"/>
        <dbReference type="Rhea" id="RHEA-COMP:11605"/>
        <dbReference type="ChEBI" id="CHEBI:15378"/>
        <dbReference type="ChEBI" id="CHEBI:30013"/>
        <dbReference type="ChEBI" id="CHEBI:30616"/>
        <dbReference type="ChEBI" id="CHEBI:61977"/>
        <dbReference type="ChEBI" id="CHEBI:456216"/>
        <dbReference type="EC" id="2.7.11.1"/>
    </reaction>
</comment>
<dbReference type="InterPro" id="IPR011009">
    <property type="entry name" value="Kinase-like_dom_sf"/>
</dbReference>
<keyword evidence="4 11" id="KW-0418">Kinase</keyword>
<feature type="binding site" evidence="8">
    <location>
        <position position="88"/>
    </location>
    <ligand>
        <name>ATP</name>
        <dbReference type="ChEBI" id="CHEBI:30616"/>
    </ligand>
</feature>
<evidence type="ECO:0000256" key="8">
    <source>
        <dbReference type="PROSITE-ProRule" id="PRU10141"/>
    </source>
</evidence>
<dbReference type="PANTHER" id="PTHR24346">
    <property type="entry name" value="MAP/MICROTUBULE AFFINITY-REGULATING KINASE"/>
    <property type="match status" value="1"/>
</dbReference>
<protein>
    <recommendedName>
        <fullName evidence="1">non-specific serine/threonine protein kinase</fullName>
        <ecNumber evidence="1">2.7.11.1</ecNumber>
    </recommendedName>
</protein>
<evidence type="ECO:0000256" key="5">
    <source>
        <dbReference type="ARBA" id="ARBA00022840"/>
    </source>
</evidence>
<dbReference type="PROSITE" id="PS50011">
    <property type="entry name" value="PROTEIN_KINASE_DOM"/>
    <property type="match status" value="1"/>
</dbReference>
<evidence type="ECO:0000259" key="10">
    <source>
        <dbReference type="PROSITE" id="PS50011"/>
    </source>
</evidence>
<dbReference type="AlphaFoldDB" id="A0A2P6N0G7"/>
<keyword evidence="2 9" id="KW-0723">Serine/threonine-protein kinase</keyword>
<dbReference type="InterPro" id="IPR017441">
    <property type="entry name" value="Protein_kinase_ATP_BS"/>
</dbReference>
<dbReference type="EC" id="2.7.11.1" evidence="1"/>
<keyword evidence="4 11" id="KW-0808">Transferase</keyword>
<dbReference type="OrthoDB" id="193931at2759"/>
<evidence type="ECO:0000256" key="6">
    <source>
        <dbReference type="ARBA" id="ARBA00047899"/>
    </source>
</evidence>
<reference evidence="11 12" key="1">
    <citation type="journal article" date="2018" name="Genome Biol. Evol.">
        <title>Multiple Roots of Fruiting Body Formation in Amoebozoa.</title>
        <authorList>
            <person name="Hillmann F."/>
            <person name="Forbes G."/>
            <person name="Novohradska S."/>
            <person name="Ferling I."/>
            <person name="Riege K."/>
            <person name="Groth M."/>
            <person name="Westermann M."/>
            <person name="Marz M."/>
            <person name="Spaller T."/>
            <person name="Winckler T."/>
            <person name="Schaap P."/>
            <person name="Glockner G."/>
        </authorList>
    </citation>
    <scope>NUCLEOTIDE SEQUENCE [LARGE SCALE GENOMIC DNA]</scope>
    <source>
        <strain evidence="11 12">Jena</strain>
    </source>
</reference>
<dbReference type="PROSITE" id="PS00108">
    <property type="entry name" value="PROTEIN_KINASE_ST"/>
    <property type="match status" value="1"/>
</dbReference>